<name>A0ACB9J3I6_9ASTR</name>
<organism evidence="1 2">
    <name type="scientific">Smallanthus sonchifolius</name>
    <dbReference type="NCBI Taxonomy" id="185202"/>
    <lineage>
        <taxon>Eukaryota</taxon>
        <taxon>Viridiplantae</taxon>
        <taxon>Streptophyta</taxon>
        <taxon>Embryophyta</taxon>
        <taxon>Tracheophyta</taxon>
        <taxon>Spermatophyta</taxon>
        <taxon>Magnoliopsida</taxon>
        <taxon>eudicotyledons</taxon>
        <taxon>Gunneridae</taxon>
        <taxon>Pentapetalae</taxon>
        <taxon>asterids</taxon>
        <taxon>campanulids</taxon>
        <taxon>Asterales</taxon>
        <taxon>Asteraceae</taxon>
        <taxon>Asteroideae</taxon>
        <taxon>Heliantheae alliance</taxon>
        <taxon>Millerieae</taxon>
        <taxon>Smallanthus</taxon>
    </lineage>
</organism>
<dbReference type="EMBL" id="CM042023">
    <property type="protein sequence ID" value="KAI3814263.1"/>
    <property type="molecule type" value="Genomic_DNA"/>
</dbReference>
<evidence type="ECO:0000313" key="2">
    <source>
        <dbReference type="Proteomes" id="UP001056120"/>
    </source>
</evidence>
<accession>A0ACB9J3I6</accession>
<comment type="caution">
    <text evidence="1">The sequence shown here is derived from an EMBL/GenBank/DDBJ whole genome shotgun (WGS) entry which is preliminary data.</text>
</comment>
<sequence>MDTLYVYDREAIAEEVAAILKAPLPTTLKDAMKKVENEKNEAREEARGRDRRVRDNQHDDSDDEPMVFDDVSAEGPLPSENPKKWPSSNNRHNDGSSEQKSKKARDEALKKFDMSSHAISRYMLILYNLSGILPDFFLNMLGEEEDNSSDSDDGDNGVALSGRVFNDFYAEWPLTSENPKKWPSSNNRQNDGWSE</sequence>
<gene>
    <name evidence="1" type="ORF">L1987_19013</name>
</gene>
<evidence type="ECO:0000313" key="1">
    <source>
        <dbReference type="EMBL" id="KAI3814263.1"/>
    </source>
</evidence>
<proteinExistence type="predicted"/>
<reference evidence="1 2" key="2">
    <citation type="journal article" date="2022" name="Mol. Ecol. Resour.">
        <title>The genomes of chicory, endive, great burdock and yacon provide insights into Asteraceae paleo-polyploidization history and plant inulin production.</title>
        <authorList>
            <person name="Fan W."/>
            <person name="Wang S."/>
            <person name="Wang H."/>
            <person name="Wang A."/>
            <person name="Jiang F."/>
            <person name="Liu H."/>
            <person name="Zhao H."/>
            <person name="Xu D."/>
            <person name="Zhang Y."/>
        </authorList>
    </citation>
    <scope>NUCLEOTIDE SEQUENCE [LARGE SCALE GENOMIC DNA]</scope>
    <source>
        <strain evidence="2">cv. Yunnan</strain>
        <tissue evidence="1">Leaves</tissue>
    </source>
</reference>
<dbReference type="Proteomes" id="UP001056120">
    <property type="component" value="Linkage Group LG06"/>
</dbReference>
<keyword evidence="2" id="KW-1185">Reference proteome</keyword>
<reference evidence="2" key="1">
    <citation type="journal article" date="2022" name="Mol. Ecol. Resour.">
        <title>The genomes of chicory, endive, great burdock and yacon provide insights into Asteraceae palaeo-polyploidization history and plant inulin production.</title>
        <authorList>
            <person name="Fan W."/>
            <person name="Wang S."/>
            <person name="Wang H."/>
            <person name="Wang A."/>
            <person name="Jiang F."/>
            <person name="Liu H."/>
            <person name="Zhao H."/>
            <person name="Xu D."/>
            <person name="Zhang Y."/>
        </authorList>
    </citation>
    <scope>NUCLEOTIDE SEQUENCE [LARGE SCALE GENOMIC DNA]</scope>
    <source>
        <strain evidence="2">cv. Yunnan</strain>
    </source>
</reference>
<protein>
    <submittedName>
        <fullName evidence="1">Uncharacterized protein</fullName>
    </submittedName>
</protein>